<reference evidence="10" key="1">
    <citation type="submission" date="2017-02" db="EMBL/GenBank/DDBJ databases">
        <authorList>
            <person name="Varghese N."/>
            <person name="Submissions S."/>
        </authorList>
    </citation>
    <scope>NUCLEOTIDE SEQUENCE [LARGE SCALE GENOMIC DNA]</scope>
    <source>
        <strain evidence="10">DSM 16521</strain>
    </source>
</reference>
<dbReference type="Pfam" id="PF09577">
    <property type="entry name" value="Spore_YpjB"/>
    <property type="match status" value="1"/>
</dbReference>
<feature type="transmembrane region" description="Helical" evidence="7">
    <location>
        <begin position="524"/>
        <end position="544"/>
    </location>
</feature>
<evidence type="ECO:0000256" key="7">
    <source>
        <dbReference type="SAM" id="Phobius"/>
    </source>
</evidence>
<feature type="transmembrane region" description="Helical" evidence="7">
    <location>
        <begin position="352"/>
        <end position="371"/>
    </location>
</feature>
<keyword evidence="10" id="KW-1185">Reference proteome</keyword>
<keyword evidence="8" id="KW-0732">Signal</keyword>
<dbReference type="Proteomes" id="UP000189933">
    <property type="component" value="Unassembled WGS sequence"/>
</dbReference>
<evidence type="ECO:0000313" key="10">
    <source>
        <dbReference type="Proteomes" id="UP000189933"/>
    </source>
</evidence>
<feature type="transmembrane region" description="Helical" evidence="7">
    <location>
        <begin position="417"/>
        <end position="435"/>
    </location>
</feature>
<keyword evidence="3 7" id="KW-0812">Transmembrane</keyword>
<sequence>MKVKQWLAALGVSTILLTTSSVWAATKMPAEATAKIPALLRVLEETEEAVKKGENTEALKEIKEFYELYEGIETQVKAVAAKEHEKIEEHVDEVKKLLAAKQVKSEEVEQHLEAIAGELKELSGQEDAAEGKTVDVAAKQKELKEIFEKAEAAAKAGDWNKVKEEIGEFYLGYETIEKQVEVSNREAHEAIEAGVDEIKSLLAQNPVSAEKVKEALEKIESGLVAIAPAEQKAEGKVKVLAELQEKLEAALKAVEEQNWEKAKAELAEFYEKYEVIEAEVKASQKGLHEQIENTLDEAKKLLATSAPEQGKIKEKIEALEALVKQLKEEKAPGEEAQVQKGNMSGIIDSATILLREGFEALLVFAALLAFLRKAGQNDKVKYLYAGAILGVVASFLVAWVFGAAFTANVANREIAEGVISLIAAGMLFYVSYWLISKANAEQWQKYISGQTQASLAQNNVLSLAFVAFLAVFREGFETVLFYAALIPQIGWASAGTGMVIATAALAAVAVAIFVFGMKVPIKPFFTITGVLLYYLAFKFTGVGIHELQEGKVVGETIIPWIPKVQGIGLYPSMESLAAQGLLLAAAVIALIWVLKNKPAQN</sequence>
<comment type="subcellular location">
    <subcellularLocation>
        <location evidence="1">Membrane</location>
        <topology evidence="1">Multi-pass membrane protein</topology>
    </subcellularLocation>
</comment>
<dbReference type="OrthoDB" id="8215804at2"/>
<feature type="transmembrane region" description="Helical" evidence="7">
    <location>
        <begin position="492"/>
        <end position="517"/>
    </location>
</feature>
<feature type="signal peptide" evidence="8">
    <location>
        <begin position="1"/>
        <end position="24"/>
    </location>
</feature>
<organism evidence="9 10">
    <name type="scientific">Carboxydocella sporoproducens DSM 16521</name>
    <dbReference type="NCBI Taxonomy" id="1121270"/>
    <lineage>
        <taxon>Bacteria</taxon>
        <taxon>Bacillati</taxon>
        <taxon>Bacillota</taxon>
        <taxon>Clostridia</taxon>
        <taxon>Eubacteriales</taxon>
        <taxon>Clostridiales Family XVI. Incertae Sedis</taxon>
        <taxon>Carboxydocella</taxon>
    </lineage>
</organism>
<evidence type="ECO:0000256" key="2">
    <source>
        <dbReference type="ARBA" id="ARBA00008333"/>
    </source>
</evidence>
<evidence type="ECO:0000313" key="9">
    <source>
        <dbReference type="EMBL" id="SKA24732.1"/>
    </source>
</evidence>
<accession>A0A1T4S959</accession>
<protein>
    <submittedName>
        <fullName evidence="9">High-affinity iron transporter</fullName>
    </submittedName>
</protein>
<keyword evidence="5 7" id="KW-0472">Membrane</keyword>
<evidence type="ECO:0000256" key="3">
    <source>
        <dbReference type="ARBA" id="ARBA00022692"/>
    </source>
</evidence>
<dbReference type="InterPro" id="IPR014231">
    <property type="entry name" value="Spore_YpjB"/>
</dbReference>
<dbReference type="AlphaFoldDB" id="A0A1T4S959"/>
<feature type="chain" id="PRO_5011961862" evidence="8">
    <location>
        <begin position="25"/>
        <end position="601"/>
    </location>
</feature>
<gene>
    <name evidence="9" type="ORF">SAMN02745885_02519</name>
</gene>
<proteinExistence type="inferred from homology"/>
<dbReference type="RefSeq" id="WP_078666487.1">
    <property type="nucleotide sequence ID" value="NZ_FUXM01000047.1"/>
</dbReference>
<dbReference type="GO" id="GO:0033573">
    <property type="term" value="C:high-affinity iron permease complex"/>
    <property type="evidence" value="ECO:0007669"/>
    <property type="project" value="InterPro"/>
</dbReference>
<keyword evidence="6" id="KW-0175">Coiled coil</keyword>
<evidence type="ECO:0000256" key="8">
    <source>
        <dbReference type="SAM" id="SignalP"/>
    </source>
</evidence>
<feature type="coiled-coil region" evidence="6">
    <location>
        <begin position="309"/>
        <end position="336"/>
    </location>
</feature>
<feature type="transmembrane region" description="Helical" evidence="7">
    <location>
        <begin position="383"/>
        <end position="405"/>
    </location>
</feature>
<feature type="transmembrane region" description="Helical" evidence="7">
    <location>
        <begin position="576"/>
        <end position="594"/>
    </location>
</feature>
<evidence type="ECO:0000256" key="1">
    <source>
        <dbReference type="ARBA" id="ARBA00004141"/>
    </source>
</evidence>
<evidence type="ECO:0000256" key="4">
    <source>
        <dbReference type="ARBA" id="ARBA00022989"/>
    </source>
</evidence>
<evidence type="ECO:0000256" key="6">
    <source>
        <dbReference type="SAM" id="Coils"/>
    </source>
</evidence>
<dbReference type="PANTHER" id="PTHR31632:SF2">
    <property type="entry name" value="PLASMA MEMBRANE IRON PERMEASE"/>
    <property type="match status" value="1"/>
</dbReference>
<dbReference type="GO" id="GO:0015093">
    <property type="term" value="F:ferrous iron transmembrane transporter activity"/>
    <property type="evidence" value="ECO:0007669"/>
    <property type="project" value="TreeGrafter"/>
</dbReference>
<comment type="similarity">
    <text evidence="2">Belongs to the oxidase-dependent Fe transporter (OFeT) (TC 9.A.10.1) family.</text>
</comment>
<evidence type="ECO:0000256" key="5">
    <source>
        <dbReference type="ARBA" id="ARBA00023136"/>
    </source>
</evidence>
<dbReference type="Pfam" id="PF03239">
    <property type="entry name" value="FTR1"/>
    <property type="match status" value="1"/>
</dbReference>
<dbReference type="PANTHER" id="PTHR31632">
    <property type="entry name" value="IRON TRANSPORTER FTH1"/>
    <property type="match status" value="1"/>
</dbReference>
<name>A0A1T4S959_9FIRM</name>
<dbReference type="InterPro" id="IPR004923">
    <property type="entry name" value="FTR1/Fip1/EfeU"/>
</dbReference>
<dbReference type="EMBL" id="FUXM01000047">
    <property type="protein sequence ID" value="SKA24732.1"/>
    <property type="molecule type" value="Genomic_DNA"/>
</dbReference>
<keyword evidence="4 7" id="KW-1133">Transmembrane helix</keyword>